<evidence type="ECO:0000313" key="1">
    <source>
        <dbReference type="EMBL" id="PLB45959.1"/>
    </source>
</evidence>
<gene>
    <name evidence="1" type="ORF">P170DRAFT_257446</name>
</gene>
<dbReference type="EMBL" id="MSFO01000007">
    <property type="protein sequence ID" value="PLB45959.1"/>
    <property type="molecule type" value="Genomic_DNA"/>
</dbReference>
<proteinExistence type="predicted"/>
<dbReference type="GeneID" id="36550757"/>
<dbReference type="VEuPathDB" id="FungiDB:P170DRAFT_257446"/>
<organism evidence="1 2">
    <name type="scientific">Aspergillus steynii IBT 23096</name>
    <dbReference type="NCBI Taxonomy" id="1392250"/>
    <lineage>
        <taxon>Eukaryota</taxon>
        <taxon>Fungi</taxon>
        <taxon>Dikarya</taxon>
        <taxon>Ascomycota</taxon>
        <taxon>Pezizomycotina</taxon>
        <taxon>Eurotiomycetes</taxon>
        <taxon>Eurotiomycetidae</taxon>
        <taxon>Eurotiales</taxon>
        <taxon>Aspergillaceae</taxon>
        <taxon>Aspergillus</taxon>
        <taxon>Aspergillus subgen. Circumdati</taxon>
    </lineage>
</organism>
<accession>A0A2I2FZ92</accession>
<keyword evidence="2" id="KW-1185">Reference proteome</keyword>
<evidence type="ECO:0000313" key="2">
    <source>
        <dbReference type="Proteomes" id="UP000234275"/>
    </source>
</evidence>
<name>A0A2I2FZ92_9EURO</name>
<protein>
    <submittedName>
        <fullName evidence="1">Uncharacterized protein</fullName>
    </submittedName>
</protein>
<dbReference type="Proteomes" id="UP000234275">
    <property type="component" value="Unassembled WGS sequence"/>
</dbReference>
<dbReference type="RefSeq" id="XP_024701261.1">
    <property type="nucleotide sequence ID" value="XM_024843058.1"/>
</dbReference>
<comment type="caution">
    <text evidence="1">The sequence shown here is derived from an EMBL/GenBank/DDBJ whole genome shotgun (WGS) entry which is preliminary data.</text>
</comment>
<reference evidence="1 2" key="1">
    <citation type="submission" date="2016-12" db="EMBL/GenBank/DDBJ databases">
        <title>The genomes of Aspergillus section Nigri reveals drivers in fungal speciation.</title>
        <authorList>
            <consortium name="DOE Joint Genome Institute"/>
            <person name="Vesth T.C."/>
            <person name="Nybo J."/>
            <person name="Theobald S."/>
            <person name="Brandl J."/>
            <person name="Frisvad J.C."/>
            <person name="Nielsen K.F."/>
            <person name="Lyhne E.K."/>
            <person name="Kogle M.E."/>
            <person name="Kuo A."/>
            <person name="Riley R."/>
            <person name="Clum A."/>
            <person name="Nolan M."/>
            <person name="Lipzen A."/>
            <person name="Salamov A."/>
            <person name="Henrissat B."/>
            <person name="Wiebenga A."/>
            <person name="De Vries R.P."/>
            <person name="Grigoriev I.V."/>
            <person name="Mortensen U.H."/>
            <person name="Andersen M.R."/>
            <person name="Baker S.E."/>
        </authorList>
    </citation>
    <scope>NUCLEOTIDE SEQUENCE [LARGE SCALE GENOMIC DNA]</scope>
    <source>
        <strain evidence="1 2">IBT 23096</strain>
    </source>
</reference>
<sequence>MEQHMTAIRRCHSLASGHPADCLTVSSRRVGISQVLFAIHTGERPADPHSRVLPRDDWQRRHHGYLPLPLTVGVRHADPKISDVGVLSHRLGAAESTGPKSAGKCVRCLARNWEFRGGRFWESGKGIESGIPALCARIRSWPLSRRNAGVNTRGEMRSRKEGPGV</sequence>
<dbReference type="AlphaFoldDB" id="A0A2I2FZ92"/>